<comment type="function">
    <text evidence="7">Catalyzes the phosphorylation of methylthioribose into methylthioribose-1-phosphate.</text>
</comment>
<sequence>MTVIQKKEYRPLTEATSITYLQKLGYFTNQVCESVEIGDGNLNLVFKVRPVDQEQGLIIKQALPYAKVVGESWPLTLKRATIESNATKIYNELIPNLVPKIFAHDEEQAVTVMEDLSHLQILRKGLIEKKSFPFFAEHIGEFLANSLFFTSDFGTTPAKKKELELTFNNPELCDITEDLVYTDPFFNSETNSFEEELLEDVQALWNDEVLQLEAAKLKLDFLSKKEALLHGDLHTGSIFASATETKVIDPEFAFVGPIGFDLGQIQANLLFQIFSRTDQKEEILDQLVTIEKVFNETFIRLWEEHSVRPFNQVELIKEKLEGYWIDAIGVIGCECIRRSIGLAHVEDIDSLELDRKIAIKKEILAFGANCIKNRFTIGNIKNLISDWSNKS</sequence>
<comment type="catalytic activity">
    <reaction evidence="7">
        <text>5-(methylsulfanyl)-D-ribose + ATP = 5-(methylsulfanyl)-alpha-D-ribose 1-phosphate + ADP + H(+)</text>
        <dbReference type="Rhea" id="RHEA:22312"/>
        <dbReference type="ChEBI" id="CHEBI:15378"/>
        <dbReference type="ChEBI" id="CHEBI:30616"/>
        <dbReference type="ChEBI" id="CHEBI:58533"/>
        <dbReference type="ChEBI" id="CHEBI:78440"/>
        <dbReference type="ChEBI" id="CHEBI:456216"/>
        <dbReference type="EC" id="2.7.1.100"/>
    </reaction>
</comment>
<dbReference type="Proteomes" id="UP000626244">
    <property type="component" value="Unassembled WGS sequence"/>
</dbReference>
<evidence type="ECO:0000256" key="7">
    <source>
        <dbReference type="HAMAP-Rule" id="MF_01683"/>
    </source>
</evidence>
<accession>A0A8J3AH90</accession>
<evidence type="ECO:0000313" key="9">
    <source>
        <dbReference type="EMBL" id="GGI13795.1"/>
    </source>
</evidence>
<dbReference type="InterPro" id="IPR011009">
    <property type="entry name" value="Kinase-like_dom_sf"/>
</dbReference>
<reference evidence="10" key="1">
    <citation type="journal article" date="2019" name="Int. J. Syst. Evol. Microbiol.">
        <title>The Global Catalogue of Microorganisms (GCM) 10K type strain sequencing project: providing services to taxonomists for standard genome sequencing and annotation.</title>
        <authorList>
            <consortium name="The Broad Institute Genomics Platform"/>
            <consortium name="The Broad Institute Genome Sequencing Center for Infectious Disease"/>
            <person name="Wu L."/>
            <person name="Ma J."/>
        </authorList>
    </citation>
    <scope>NUCLEOTIDE SEQUENCE [LARGE SCALE GENOMIC DNA]</scope>
    <source>
        <strain evidence="10">CGMCC 1.14993</strain>
    </source>
</reference>
<evidence type="ECO:0000256" key="4">
    <source>
        <dbReference type="ARBA" id="ARBA00022741"/>
    </source>
</evidence>
<evidence type="ECO:0000256" key="1">
    <source>
        <dbReference type="ARBA" id="ARBA00010165"/>
    </source>
</evidence>
<feature type="binding site" evidence="7">
    <location>
        <position position="232"/>
    </location>
    <ligand>
        <name>substrate</name>
    </ligand>
</feature>
<dbReference type="AlphaFoldDB" id="A0A8J3AH90"/>
<dbReference type="InterPro" id="IPR002575">
    <property type="entry name" value="Aminoglycoside_PTrfase"/>
</dbReference>
<dbReference type="GO" id="GO:0019509">
    <property type="term" value="P:L-methionine salvage from methylthioadenosine"/>
    <property type="evidence" value="ECO:0007669"/>
    <property type="project" value="UniProtKB-UniRule"/>
</dbReference>
<dbReference type="UniPathway" id="UPA00904">
    <property type="reaction ID" value="UER00872"/>
</dbReference>
<protein>
    <recommendedName>
        <fullName evidence="7">Methylthioribose kinase</fullName>
        <shortName evidence="7">MTR kinase</shortName>
        <ecNumber evidence="7">2.7.1.100</ecNumber>
    </recommendedName>
</protein>
<feature type="binding site" evidence="7">
    <location>
        <begin position="249"/>
        <end position="251"/>
    </location>
    <ligand>
        <name>ATP</name>
        <dbReference type="ChEBI" id="CHEBI:30616"/>
    </ligand>
</feature>
<comment type="subunit">
    <text evidence="2 7">Homodimer.</text>
</comment>
<dbReference type="PANTHER" id="PTHR34273:SF2">
    <property type="entry name" value="METHYLTHIORIBOSE KINASE"/>
    <property type="match status" value="1"/>
</dbReference>
<name>A0A8J3AH90_9BACI</name>
<dbReference type="EC" id="2.7.1.100" evidence="7"/>
<evidence type="ECO:0000259" key="8">
    <source>
        <dbReference type="Pfam" id="PF01636"/>
    </source>
</evidence>
<feature type="binding site" evidence="7">
    <location>
        <position position="60"/>
    </location>
    <ligand>
        <name>ATP</name>
        <dbReference type="ChEBI" id="CHEBI:30616"/>
    </ligand>
</feature>
<comment type="pathway">
    <text evidence="7">Amino-acid biosynthesis; L-methionine biosynthesis via salvage pathway; S-methyl-5-thio-alpha-D-ribose 1-phosphate from S-methyl-5'-thioadenosine (hydrolase route): step 2/2.</text>
</comment>
<dbReference type="OrthoDB" id="9777791at2"/>
<evidence type="ECO:0000256" key="2">
    <source>
        <dbReference type="ARBA" id="ARBA00011738"/>
    </source>
</evidence>
<gene>
    <name evidence="7 9" type="primary">mtnK</name>
    <name evidence="9" type="ORF">GCM10007380_19700</name>
</gene>
<dbReference type="GO" id="GO:0005524">
    <property type="term" value="F:ATP binding"/>
    <property type="evidence" value="ECO:0007669"/>
    <property type="project" value="UniProtKB-UniRule"/>
</dbReference>
<dbReference type="InterPro" id="IPR009212">
    <property type="entry name" value="Methylthioribose_kinase"/>
</dbReference>
<dbReference type="Gene3D" id="3.90.1200.10">
    <property type="match status" value="1"/>
</dbReference>
<evidence type="ECO:0000313" key="10">
    <source>
        <dbReference type="Proteomes" id="UP000626244"/>
    </source>
</evidence>
<feature type="binding site" evidence="7">
    <location>
        <begin position="114"/>
        <end position="116"/>
    </location>
    <ligand>
        <name>ATP</name>
        <dbReference type="ChEBI" id="CHEBI:30616"/>
    </ligand>
</feature>
<keyword evidence="7" id="KW-0028">Amino-acid biosynthesis</keyword>
<organism evidence="9 10">
    <name type="scientific">Gottfriedia solisilvae</name>
    <dbReference type="NCBI Taxonomy" id="1516104"/>
    <lineage>
        <taxon>Bacteria</taxon>
        <taxon>Bacillati</taxon>
        <taxon>Bacillota</taxon>
        <taxon>Bacilli</taxon>
        <taxon>Bacillales</taxon>
        <taxon>Bacillaceae</taxon>
        <taxon>Gottfriedia</taxon>
    </lineage>
</organism>
<dbReference type="PIRSF" id="PIRSF031134">
    <property type="entry name" value="MTRK"/>
    <property type="match status" value="1"/>
</dbReference>
<feature type="domain" description="Aminoglycoside phosphotransferase" evidence="8">
    <location>
        <begin position="97"/>
        <end position="268"/>
    </location>
</feature>
<keyword evidence="4 7" id="KW-0547">Nucleotide-binding</keyword>
<dbReference type="Gene3D" id="3.30.200.20">
    <property type="entry name" value="Phosphorylase Kinase, domain 1"/>
    <property type="match status" value="1"/>
</dbReference>
<keyword evidence="7" id="KW-0486">Methionine biosynthesis</keyword>
<keyword evidence="10" id="KW-1185">Reference proteome</keyword>
<dbReference type="NCBIfam" id="TIGR01767">
    <property type="entry name" value="MTRK"/>
    <property type="match status" value="1"/>
</dbReference>
<dbReference type="HAMAP" id="MF_01683">
    <property type="entry name" value="Salvage_MtnK"/>
    <property type="match status" value="1"/>
</dbReference>
<feature type="binding site" evidence="7">
    <location>
        <position position="337"/>
    </location>
    <ligand>
        <name>substrate</name>
    </ligand>
</feature>
<evidence type="ECO:0000256" key="6">
    <source>
        <dbReference type="ARBA" id="ARBA00022840"/>
    </source>
</evidence>
<dbReference type="PANTHER" id="PTHR34273">
    <property type="entry name" value="METHYLTHIORIBOSE KINASE"/>
    <property type="match status" value="1"/>
</dbReference>
<evidence type="ECO:0000256" key="5">
    <source>
        <dbReference type="ARBA" id="ARBA00022777"/>
    </source>
</evidence>
<keyword evidence="5 7" id="KW-0418">Kinase</keyword>
<dbReference type="SUPFAM" id="SSF56112">
    <property type="entry name" value="Protein kinase-like (PK-like)"/>
    <property type="match status" value="1"/>
</dbReference>
<evidence type="ECO:0000256" key="3">
    <source>
        <dbReference type="ARBA" id="ARBA00022679"/>
    </source>
</evidence>
<keyword evidence="6 7" id="KW-0067">ATP-binding</keyword>
<dbReference type="RefSeq" id="WP_087998343.1">
    <property type="nucleotide sequence ID" value="NZ_BMHB01000001.1"/>
</dbReference>
<dbReference type="EMBL" id="BMHB01000001">
    <property type="protein sequence ID" value="GGI13795.1"/>
    <property type="molecule type" value="Genomic_DNA"/>
</dbReference>
<proteinExistence type="inferred from homology"/>
<comment type="similarity">
    <text evidence="1 7">Belongs to the methylthioribose kinase family.</text>
</comment>
<comment type="caution">
    <text evidence="9">The sequence shown here is derived from an EMBL/GenBank/DDBJ whole genome shotgun (WGS) entry which is preliminary data.</text>
</comment>
<keyword evidence="3 7" id="KW-0808">Transferase</keyword>
<dbReference type="GO" id="GO:0046522">
    <property type="term" value="F:S-methyl-5-thioribose kinase activity"/>
    <property type="evidence" value="ECO:0007669"/>
    <property type="project" value="UniProtKB-UniRule"/>
</dbReference>
<feature type="binding site" evidence="7">
    <location>
        <position position="43"/>
    </location>
    <ligand>
        <name>ATP</name>
        <dbReference type="ChEBI" id="CHEBI:30616"/>
    </ligand>
</feature>
<dbReference type="Pfam" id="PF01636">
    <property type="entry name" value="APH"/>
    <property type="match status" value="1"/>
</dbReference>